<dbReference type="Pfam" id="PF07670">
    <property type="entry name" value="Gate"/>
    <property type="match status" value="2"/>
</dbReference>
<keyword evidence="1" id="KW-1133">Transmembrane helix</keyword>
<sequence length="464" mass="51110">MDIHFFHSSRETGDSNDISHESTDVKDLIVEKIYEKAESITRKAVRYDRFREDLDKKIDLLLTSRVTGILFMLLLLGVIFWLTLIGANYPSQLLAKVLFGIQGFLESFLMSIGAPEWVNGFLVTGMYRTLAWVVSVMLPPMAIFFPLFTFLEDLGYLPRVAFNLDYFFKRAGAHGKQALTMSMGFGCNAAGVVSCRIINSPRERMIAILTNNFVPCNGRFPTLILLASLFIGGLAPNLGWLLASLTVSGLVVFGILITLLVSKLLSSTLLKGLPSSFILELPPYRPPHIGSIIIRSIYERTLFVLGRAVAVAAPAGGIIWLLAHIKFENQSLLAQAAAFLDPLGRLMGLDGYILMAFIAGLPANEIVLPILLMGYLAQGTMISPDDFTSLKELLVNHGWTTLTAINTMLFSLLHFPCATTLWTIRSETGGARWAVCAAALTTAVALLVCFITASLYRLVMWVIF</sequence>
<dbReference type="AlphaFoldDB" id="A0A5S5AZN6"/>
<keyword evidence="5" id="KW-1185">Reference proteome</keyword>
<feature type="domain" description="Nucleoside transporter/FeoB GTPase Gate" evidence="3">
    <location>
        <begin position="135"/>
        <end position="227"/>
    </location>
</feature>
<protein>
    <submittedName>
        <fullName evidence="4">Ferrous iron transport protein B</fullName>
    </submittedName>
</protein>
<proteinExistence type="predicted"/>
<reference evidence="4 5" key="1">
    <citation type="submission" date="2019-07" db="EMBL/GenBank/DDBJ databases">
        <title>Genomic Encyclopedia of Type Strains, Phase I: the one thousand microbial genomes (KMG-I) project.</title>
        <authorList>
            <person name="Kyrpides N."/>
        </authorList>
    </citation>
    <scope>NUCLEOTIDE SEQUENCE [LARGE SCALE GENOMIC DNA]</scope>
    <source>
        <strain evidence="4 5">DSM 16647</strain>
    </source>
</reference>
<dbReference type="EMBL" id="VNHO01000004">
    <property type="protein sequence ID" value="TYP57834.1"/>
    <property type="molecule type" value="Genomic_DNA"/>
</dbReference>
<dbReference type="Proteomes" id="UP000322294">
    <property type="component" value="Unassembled WGS sequence"/>
</dbReference>
<feature type="domain" description="Nucleoside transporter/FeoB GTPase Gate" evidence="3">
    <location>
        <begin position="308"/>
        <end position="429"/>
    </location>
</feature>
<feature type="transmembrane region" description="Helical" evidence="1">
    <location>
        <begin position="352"/>
        <end position="377"/>
    </location>
</feature>
<feature type="transmembrane region" description="Helical" evidence="1">
    <location>
        <begin position="398"/>
        <end position="424"/>
    </location>
</feature>
<organism evidence="4 5">
    <name type="scientific">Thermosediminibacter litoriperuensis</name>
    <dbReference type="NCBI Taxonomy" id="291989"/>
    <lineage>
        <taxon>Bacteria</taxon>
        <taxon>Bacillati</taxon>
        <taxon>Bacillota</taxon>
        <taxon>Clostridia</taxon>
        <taxon>Thermosediminibacterales</taxon>
        <taxon>Thermosediminibacteraceae</taxon>
        <taxon>Thermosediminibacter</taxon>
    </lineage>
</organism>
<gene>
    <name evidence="4" type="ORF">LZ11_00492</name>
</gene>
<feature type="transmembrane region" description="Helical" evidence="1">
    <location>
        <begin position="430"/>
        <end position="456"/>
    </location>
</feature>
<feature type="transmembrane region" description="Helical" evidence="1">
    <location>
        <begin position="130"/>
        <end position="151"/>
    </location>
</feature>
<feature type="transmembrane region" description="Helical" evidence="1">
    <location>
        <begin position="93"/>
        <end position="118"/>
    </location>
</feature>
<keyword evidence="1" id="KW-0812">Transmembrane</keyword>
<feature type="transmembrane region" description="Helical" evidence="1">
    <location>
        <begin position="178"/>
        <end position="198"/>
    </location>
</feature>
<feature type="domain" description="Ferrous iron transport protein B C-terminal" evidence="2">
    <location>
        <begin position="249"/>
        <end position="296"/>
    </location>
</feature>
<dbReference type="PANTHER" id="PTHR43185">
    <property type="entry name" value="FERROUS IRON TRANSPORT PROTEIN B"/>
    <property type="match status" value="1"/>
</dbReference>
<keyword evidence="1" id="KW-0472">Membrane</keyword>
<feature type="transmembrane region" description="Helical" evidence="1">
    <location>
        <begin position="241"/>
        <end position="261"/>
    </location>
</feature>
<feature type="transmembrane region" description="Helical" evidence="1">
    <location>
        <begin position="218"/>
        <end position="235"/>
    </location>
</feature>
<evidence type="ECO:0000313" key="5">
    <source>
        <dbReference type="Proteomes" id="UP000322294"/>
    </source>
</evidence>
<dbReference type="GO" id="GO:0015093">
    <property type="term" value="F:ferrous iron transmembrane transporter activity"/>
    <property type="evidence" value="ECO:0007669"/>
    <property type="project" value="InterPro"/>
</dbReference>
<comment type="caution">
    <text evidence="4">The sequence shown here is derived from an EMBL/GenBank/DDBJ whole genome shotgun (WGS) entry which is preliminary data.</text>
</comment>
<evidence type="ECO:0000259" key="3">
    <source>
        <dbReference type="Pfam" id="PF07670"/>
    </source>
</evidence>
<dbReference type="InterPro" id="IPR011640">
    <property type="entry name" value="Fe2_transport_prot_B_C"/>
</dbReference>
<name>A0A5S5AZN6_9FIRM</name>
<dbReference type="InterPro" id="IPR050860">
    <property type="entry name" value="FeoB_GTPase"/>
</dbReference>
<dbReference type="GO" id="GO:0005886">
    <property type="term" value="C:plasma membrane"/>
    <property type="evidence" value="ECO:0007669"/>
    <property type="project" value="TreeGrafter"/>
</dbReference>
<dbReference type="InterPro" id="IPR011642">
    <property type="entry name" value="Gate_dom"/>
</dbReference>
<feature type="transmembrane region" description="Helical" evidence="1">
    <location>
        <begin position="302"/>
        <end position="323"/>
    </location>
</feature>
<dbReference type="RefSeq" id="WP_187695046.1">
    <property type="nucleotide sequence ID" value="NZ_VNHO01000004.1"/>
</dbReference>
<dbReference type="PANTHER" id="PTHR43185:SF2">
    <property type="entry name" value="FERROUS IRON TRANSPORT PROTEIN B"/>
    <property type="match status" value="1"/>
</dbReference>
<evidence type="ECO:0000313" key="4">
    <source>
        <dbReference type="EMBL" id="TYP57834.1"/>
    </source>
</evidence>
<dbReference type="Pfam" id="PF07664">
    <property type="entry name" value="FeoB_C"/>
    <property type="match status" value="1"/>
</dbReference>
<evidence type="ECO:0000256" key="1">
    <source>
        <dbReference type="SAM" id="Phobius"/>
    </source>
</evidence>
<accession>A0A5S5AZN6</accession>
<feature type="transmembrane region" description="Helical" evidence="1">
    <location>
        <begin position="66"/>
        <end position="87"/>
    </location>
</feature>
<evidence type="ECO:0000259" key="2">
    <source>
        <dbReference type="Pfam" id="PF07664"/>
    </source>
</evidence>